<proteinExistence type="predicted"/>
<organism evidence="1 2">
    <name type="scientific">Olea europaea subsp. europaea</name>
    <dbReference type="NCBI Taxonomy" id="158383"/>
    <lineage>
        <taxon>Eukaryota</taxon>
        <taxon>Viridiplantae</taxon>
        <taxon>Streptophyta</taxon>
        <taxon>Embryophyta</taxon>
        <taxon>Tracheophyta</taxon>
        <taxon>Spermatophyta</taxon>
        <taxon>Magnoliopsida</taxon>
        <taxon>eudicotyledons</taxon>
        <taxon>Gunneridae</taxon>
        <taxon>Pentapetalae</taxon>
        <taxon>asterids</taxon>
        <taxon>lamiids</taxon>
        <taxon>Lamiales</taxon>
        <taxon>Oleaceae</taxon>
        <taxon>Oleeae</taxon>
        <taxon>Olea</taxon>
    </lineage>
</organism>
<dbReference type="Gramene" id="OE9A052109T1">
    <property type="protein sequence ID" value="OE9A052109C1"/>
    <property type="gene ID" value="OE9A052109"/>
</dbReference>
<dbReference type="AlphaFoldDB" id="A0A8S0UT50"/>
<evidence type="ECO:0000313" key="2">
    <source>
        <dbReference type="Proteomes" id="UP000594638"/>
    </source>
</evidence>
<comment type="caution">
    <text evidence="1">The sequence shown here is derived from an EMBL/GenBank/DDBJ whole genome shotgun (WGS) entry which is preliminary data.</text>
</comment>
<name>A0A8S0UT50_OLEEU</name>
<protein>
    <submittedName>
        <fullName evidence="1">Uncharacterized protein</fullName>
    </submittedName>
</protein>
<dbReference type="InterPro" id="IPR051886">
    <property type="entry name" value="Seed_Dev/Stress_Resp_Reg"/>
</dbReference>
<evidence type="ECO:0000313" key="1">
    <source>
        <dbReference type="EMBL" id="CAA3020450.1"/>
    </source>
</evidence>
<dbReference type="PANTHER" id="PTHR46354">
    <property type="entry name" value="DOG1 DOMAIN-CONTAINING PROTEIN"/>
    <property type="match status" value="1"/>
</dbReference>
<dbReference type="OrthoDB" id="1897224at2759"/>
<sequence length="115" mass="13543">MKQLIDKIMQHFEDYVEKRRCLAHKDVSTFFLPYLVQRIRDSTMGCSYFSLVYALCGFEIDSRLQELLQGAGDAKPSDFSGISTFLTIYKGGALERKKKYRLRWLYCSRTWCTCR</sequence>
<keyword evidence="2" id="KW-1185">Reference proteome</keyword>
<accession>A0A8S0UT50</accession>
<reference evidence="1 2" key="1">
    <citation type="submission" date="2019-12" db="EMBL/GenBank/DDBJ databases">
        <authorList>
            <person name="Alioto T."/>
            <person name="Alioto T."/>
            <person name="Gomez Garrido J."/>
        </authorList>
    </citation>
    <scope>NUCLEOTIDE SEQUENCE [LARGE SCALE GENOMIC DNA]</scope>
</reference>
<dbReference type="Proteomes" id="UP000594638">
    <property type="component" value="Unassembled WGS sequence"/>
</dbReference>
<dbReference type="PANTHER" id="PTHR46354:SF7">
    <property type="entry name" value="PROTEIN DOG1-LIKE 1"/>
    <property type="match status" value="1"/>
</dbReference>
<dbReference type="EMBL" id="CACTIH010009039">
    <property type="protein sequence ID" value="CAA3020450.1"/>
    <property type="molecule type" value="Genomic_DNA"/>
</dbReference>
<gene>
    <name evidence="1" type="ORF">OLEA9_A052109</name>
</gene>